<evidence type="ECO:0000256" key="11">
    <source>
        <dbReference type="ARBA" id="ARBA00068864"/>
    </source>
</evidence>
<dbReference type="InterPro" id="IPR026010">
    <property type="entry name" value="NSP1/NUP62"/>
</dbReference>
<comment type="similarity">
    <text evidence="4">Belongs to the nucleoporin NSP1/NUP62 family.</text>
</comment>
<evidence type="ECO:0000256" key="5">
    <source>
        <dbReference type="ARBA" id="ARBA00022448"/>
    </source>
</evidence>
<dbReference type="InterPro" id="IPR007758">
    <property type="entry name" value="Nucleoporin_NSP1_C"/>
</dbReference>
<keyword evidence="7" id="KW-0653">Protein transport</keyword>
<dbReference type="GO" id="GO:0006606">
    <property type="term" value="P:protein import into nucleus"/>
    <property type="evidence" value="ECO:0007669"/>
    <property type="project" value="TreeGrafter"/>
</dbReference>
<dbReference type="AlphaFoldDB" id="A0A0D7ANI2"/>
<evidence type="ECO:0000256" key="10">
    <source>
        <dbReference type="ARBA" id="ARBA00023242"/>
    </source>
</evidence>
<dbReference type="GO" id="GO:0006405">
    <property type="term" value="P:RNA export from nucleus"/>
    <property type="evidence" value="ECO:0007669"/>
    <property type="project" value="TreeGrafter"/>
</dbReference>
<evidence type="ECO:0000256" key="6">
    <source>
        <dbReference type="ARBA" id="ARBA00022816"/>
    </source>
</evidence>
<comment type="subcellular location">
    <subcellularLocation>
        <location evidence="1">Nucleus membrane</location>
        <topology evidence="1">Peripheral membrane protein</topology>
        <orientation evidence="1">Cytoplasmic side</orientation>
    </subcellularLocation>
    <subcellularLocation>
        <location evidence="3">Nucleus membrane</location>
        <topology evidence="3">Peripheral membrane protein</topology>
        <orientation evidence="3">Nucleoplasmic side</orientation>
    </subcellularLocation>
    <subcellularLocation>
        <location evidence="2">Nucleus</location>
        <location evidence="2">Nuclear pore complex</location>
    </subcellularLocation>
</comment>
<evidence type="ECO:0000256" key="13">
    <source>
        <dbReference type="ARBA" id="ARBA00081079"/>
    </source>
</evidence>
<dbReference type="FunFam" id="1.20.5.170:FF:000040">
    <property type="entry name" value="Nuclear pore glycoprotein p62"/>
    <property type="match status" value="1"/>
</dbReference>
<keyword evidence="10" id="KW-0539">Nucleus</keyword>
<keyword evidence="9" id="KW-0906">Nuclear pore complex</keyword>
<feature type="domain" description="Nucleoporin NSP1-like C-terminal" evidence="14">
    <location>
        <begin position="13"/>
        <end position="110"/>
    </location>
</feature>
<evidence type="ECO:0000259" key="14">
    <source>
        <dbReference type="Pfam" id="PF05064"/>
    </source>
</evidence>
<reference evidence="15 16" key="1">
    <citation type="journal article" date="2015" name="Fungal Genet. Biol.">
        <title>Evolution of novel wood decay mechanisms in Agaricales revealed by the genome sequences of Fistulina hepatica and Cylindrobasidium torrendii.</title>
        <authorList>
            <person name="Floudas D."/>
            <person name="Held B.W."/>
            <person name="Riley R."/>
            <person name="Nagy L.G."/>
            <person name="Koehler G."/>
            <person name="Ransdell A.S."/>
            <person name="Younus H."/>
            <person name="Chow J."/>
            <person name="Chiniquy J."/>
            <person name="Lipzen A."/>
            <person name="Tritt A."/>
            <person name="Sun H."/>
            <person name="Haridas S."/>
            <person name="LaButti K."/>
            <person name="Ohm R.A."/>
            <person name="Kues U."/>
            <person name="Blanchette R.A."/>
            <person name="Grigoriev I.V."/>
            <person name="Minto R.E."/>
            <person name="Hibbett D.S."/>
        </authorList>
    </citation>
    <scope>NUCLEOTIDE SEQUENCE [LARGE SCALE GENOMIC DNA]</scope>
    <source>
        <strain evidence="15 16">ATCC 64428</strain>
    </source>
</reference>
<sequence>AADTISAPLVTATPPSVLRGKTIEEIVNRWTADLDAQVKEFNKFATEIAVWDRAIMENGNNLSGIANQVLNAERDQLEIEQSLDTIEQHQASLSAMLDTYEKSSQELLGGPNGSLRALDTGPADSERDKSYMLASDLHANLDDLTGSLVQMIESVNSLELNDSAEAKDDPMAQIAQILSNHLESLQWIDTSVRDVEGKVTEIERRIKRESGVDPSHLGKSRGYGMR</sequence>
<evidence type="ECO:0000256" key="1">
    <source>
        <dbReference type="ARBA" id="ARBA00004335"/>
    </source>
</evidence>
<keyword evidence="8" id="KW-0811">Translocation</keyword>
<dbReference type="PANTHER" id="PTHR12084:SF0">
    <property type="entry name" value="NUCLEAR PORE GLYCOPROTEIN P62"/>
    <property type="match status" value="1"/>
</dbReference>
<dbReference type="Pfam" id="PF05064">
    <property type="entry name" value="Nsp1_C"/>
    <property type="match status" value="1"/>
</dbReference>
<dbReference type="EMBL" id="KN881644">
    <property type="protein sequence ID" value="KIY52338.1"/>
    <property type="molecule type" value="Genomic_DNA"/>
</dbReference>
<dbReference type="Gene3D" id="1.20.5.170">
    <property type="match status" value="1"/>
</dbReference>
<dbReference type="GO" id="GO:0031965">
    <property type="term" value="C:nuclear membrane"/>
    <property type="evidence" value="ECO:0007669"/>
    <property type="project" value="UniProtKB-SubCell"/>
</dbReference>
<keyword evidence="6" id="KW-0509">mRNA transport</keyword>
<gene>
    <name evidence="15" type="ORF">FISHEDRAFT_35401</name>
</gene>
<name>A0A0D7ANI2_9AGAR</name>
<evidence type="ECO:0000256" key="4">
    <source>
        <dbReference type="ARBA" id="ARBA00005911"/>
    </source>
</evidence>
<evidence type="ECO:0000256" key="9">
    <source>
        <dbReference type="ARBA" id="ARBA00023132"/>
    </source>
</evidence>
<dbReference type="GO" id="GO:0044613">
    <property type="term" value="C:nuclear pore central transport channel"/>
    <property type="evidence" value="ECO:0007669"/>
    <property type="project" value="TreeGrafter"/>
</dbReference>
<organism evidence="15 16">
    <name type="scientific">Fistulina hepatica ATCC 64428</name>
    <dbReference type="NCBI Taxonomy" id="1128425"/>
    <lineage>
        <taxon>Eukaryota</taxon>
        <taxon>Fungi</taxon>
        <taxon>Dikarya</taxon>
        <taxon>Basidiomycota</taxon>
        <taxon>Agaricomycotina</taxon>
        <taxon>Agaricomycetes</taxon>
        <taxon>Agaricomycetidae</taxon>
        <taxon>Agaricales</taxon>
        <taxon>Fistulinaceae</taxon>
        <taxon>Fistulina</taxon>
    </lineage>
</organism>
<evidence type="ECO:0000256" key="8">
    <source>
        <dbReference type="ARBA" id="ARBA00023010"/>
    </source>
</evidence>
<dbReference type="GO" id="GO:0017056">
    <property type="term" value="F:structural constituent of nuclear pore"/>
    <property type="evidence" value="ECO:0007669"/>
    <property type="project" value="InterPro"/>
</dbReference>
<dbReference type="GO" id="GO:0005543">
    <property type="term" value="F:phospholipid binding"/>
    <property type="evidence" value="ECO:0007669"/>
    <property type="project" value="TreeGrafter"/>
</dbReference>
<proteinExistence type="inferred from homology"/>
<dbReference type="GO" id="GO:0051028">
    <property type="term" value="P:mRNA transport"/>
    <property type="evidence" value="ECO:0007669"/>
    <property type="project" value="UniProtKB-KW"/>
</dbReference>
<evidence type="ECO:0000256" key="12">
    <source>
        <dbReference type="ARBA" id="ARBA00078941"/>
    </source>
</evidence>
<evidence type="ECO:0000256" key="2">
    <source>
        <dbReference type="ARBA" id="ARBA00004567"/>
    </source>
</evidence>
<dbReference type="Proteomes" id="UP000054144">
    <property type="component" value="Unassembled WGS sequence"/>
</dbReference>
<protein>
    <recommendedName>
        <fullName evidence="11">Nucleoporin NSP1</fullName>
    </recommendedName>
    <alternativeName>
        <fullName evidence="12">Nuclear pore protein NSP1</fullName>
    </alternativeName>
    <alternativeName>
        <fullName evidence="13">Nucleoskeletal-like protein</fullName>
    </alternativeName>
</protein>
<accession>A0A0D7ANI2</accession>
<evidence type="ECO:0000313" key="16">
    <source>
        <dbReference type="Proteomes" id="UP000054144"/>
    </source>
</evidence>
<evidence type="ECO:0000256" key="3">
    <source>
        <dbReference type="ARBA" id="ARBA00004620"/>
    </source>
</evidence>
<keyword evidence="5" id="KW-0813">Transport</keyword>
<evidence type="ECO:0000313" key="15">
    <source>
        <dbReference type="EMBL" id="KIY52338.1"/>
    </source>
</evidence>
<evidence type="ECO:0000256" key="7">
    <source>
        <dbReference type="ARBA" id="ARBA00022927"/>
    </source>
</evidence>
<keyword evidence="16" id="KW-1185">Reference proteome</keyword>
<dbReference type="OrthoDB" id="344345at2759"/>
<dbReference type="PANTHER" id="PTHR12084">
    <property type="entry name" value="NUCLEAR PORE GLYCOPROTEIN P62-RELATED"/>
    <property type="match status" value="1"/>
</dbReference>
<feature type="non-terminal residue" evidence="15">
    <location>
        <position position="1"/>
    </location>
</feature>